<accession>A0A2S1LX94</accession>
<evidence type="ECO:0000313" key="3">
    <source>
        <dbReference type="Proteomes" id="UP000244655"/>
    </source>
</evidence>
<dbReference type="Pfam" id="PF12706">
    <property type="entry name" value="Lactamase_B_2"/>
    <property type="match status" value="1"/>
</dbReference>
<dbReference type="Proteomes" id="UP000244655">
    <property type="component" value="Chromosome"/>
</dbReference>
<dbReference type="PANTHER" id="PTHR42663">
    <property type="entry name" value="HYDROLASE C777.06C-RELATED-RELATED"/>
    <property type="match status" value="1"/>
</dbReference>
<dbReference type="InterPro" id="IPR036866">
    <property type="entry name" value="RibonucZ/Hydroxyglut_hydro"/>
</dbReference>
<dbReference type="RefSeq" id="WP_108729299.1">
    <property type="nucleotide sequence ID" value="NZ_CP025785.1"/>
</dbReference>
<sequence>MLGIFLGTGASSGVPMLNCNCRVCSSISDKNKRLRSSFLLNALGMNVLIDTGPDIRTQLLRENISKLDLVLYTHEHYDHVMGIDDIKFYTRTSPLNIYARESTMQHIRNAFPHNFSSRESISGKANVIPNLAIDLKPIVFKGLEIMPIPLLHGDIISLGYRINNLAYLTDVKSIPDISYEYLKGLDVMIIDALRIKPHLGHLNFEDAAREVMKIKPKIAYFTHIAHDIMHEEFDYLAKDNIYLAYDGLRIHI</sequence>
<dbReference type="CDD" id="cd16279">
    <property type="entry name" value="metallo-hydrolase-like_MBL-fold"/>
    <property type="match status" value="1"/>
</dbReference>
<keyword evidence="3" id="KW-1185">Reference proteome</keyword>
<dbReference type="EMBL" id="CP025785">
    <property type="protein sequence ID" value="AWG42900.1"/>
    <property type="molecule type" value="Genomic_DNA"/>
</dbReference>
<gene>
    <name evidence="2" type="ORF">CR532_02775</name>
</gene>
<dbReference type="SUPFAM" id="SSF56281">
    <property type="entry name" value="Metallo-hydrolase/oxidoreductase"/>
    <property type="match status" value="1"/>
</dbReference>
<feature type="domain" description="Metallo-beta-lactamase" evidence="1">
    <location>
        <begin position="34"/>
        <end position="223"/>
    </location>
</feature>
<organism evidence="2 3">
    <name type="scientific">Candidatus Borreliella tachyglossi</name>
    <dbReference type="NCBI Taxonomy" id="1964448"/>
    <lineage>
        <taxon>Bacteria</taxon>
        <taxon>Pseudomonadati</taxon>
        <taxon>Spirochaetota</taxon>
        <taxon>Spirochaetia</taxon>
        <taxon>Spirochaetales</taxon>
        <taxon>Borreliaceae</taxon>
        <taxon>Borreliella</taxon>
    </lineage>
</organism>
<name>A0A2S1LX94_9SPIR</name>
<dbReference type="OrthoDB" id="9800940at2"/>
<proteinExistence type="predicted"/>
<dbReference type="SMART" id="SM00849">
    <property type="entry name" value="Lactamase_B"/>
    <property type="match status" value="1"/>
</dbReference>
<evidence type="ECO:0000313" key="2">
    <source>
        <dbReference type="EMBL" id="AWG42900.1"/>
    </source>
</evidence>
<dbReference type="AlphaFoldDB" id="A0A2S1LX94"/>
<evidence type="ECO:0000259" key="1">
    <source>
        <dbReference type="SMART" id="SM00849"/>
    </source>
</evidence>
<reference evidence="2 3" key="1">
    <citation type="submission" date="2018-01" db="EMBL/GenBank/DDBJ databases">
        <title>Genome sequence of Borrelia tachyglossi.</title>
        <authorList>
            <person name="Gofton A.W."/>
        </authorList>
    </citation>
    <scope>NUCLEOTIDE SEQUENCE [LARGE SCALE GENOMIC DNA]</scope>
    <source>
        <strain evidence="2 3">Bc-F10-1268</strain>
    </source>
</reference>
<dbReference type="InterPro" id="IPR001279">
    <property type="entry name" value="Metallo-B-lactamas"/>
</dbReference>
<protein>
    <submittedName>
        <fullName evidence="2">PhnP protein</fullName>
    </submittedName>
</protein>
<dbReference type="PANTHER" id="PTHR42663:SF6">
    <property type="entry name" value="HYDROLASE C777.06C-RELATED"/>
    <property type="match status" value="1"/>
</dbReference>
<dbReference type="Gene3D" id="3.60.15.10">
    <property type="entry name" value="Ribonuclease Z/Hydroxyacylglutathione hydrolase-like"/>
    <property type="match status" value="1"/>
</dbReference>